<dbReference type="RefSeq" id="WP_184241555.1">
    <property type="nucleotide sequence ID" value="NZ_JACHLR010000001.1"/>
</dbReference>
<comment type="caution">
    <text evidence="4">The sequence shown here is derived from an EMBL/GenBank/DDBJ whole genome shotgun (WGS) entry which is preliminary data.</text>
</comment>
<dbReference type="EMBL" id="JACHLR010000001">
    <property type="protein sequence ID" value="MBB4856721.1"/>
    <property type="molecule type" value="Genomic_DNA"/>
</dbReference>
<feature type="signal peptide" evidence="2">
    <location>
        <begin position="1"/>
        <end position="25"/>
    </location>
</feature>
<dbReference type="Proteomes" id="UP000555448">
    <property type="component" value="Unassembled WGS sequence"/>
</dbReference>
<accession>A0A7W7K5U3</accession>
<feature type="transmembrane region" description="Helical" evidence="1">
    <location>
        <begin position="49"/>
        <end position="67"/>
    </location>
</feature>
<evidence type="ECO:0000256" key="1">
    <source>
        <dbReference type="SAM" id="Phobius"/>
    </source>
</evidence>
<name>A0A7W7K5U3_9SPHN</name>
<keyword evidence="2" id="KW-0732">Signal</keyword>
<feature type="domain" description="Ice-binding protein C-terminal" evidence="3">
    <location>
        <begin position="48"/>
        <end position="70"/>
    </location>
</feature>
<dbReference type="AlphaFoldDB" id="A0A7W7K5U3"/>
<evidence type="ECO:0000313" key="4">
    <source>
        <dbReference type="EMBL" id="MBB4856721.1"/>
    </source>
</evidence>
<dbReference type="InterPro" id="IPR013424">
    <property type="entry name" value="Ice-binding_C"/>
</dbReference>
<reference evidence="4 5" key="1">
    <citation type="submission" date="2020-08" db="EMBL/GenBank/DDBJ databases">
        <title>Functional genomics of gut bacteria from endangered species of beetles.</title>
        <authorList>
            <person name="Carlos-Shanley C."/>
        </authorList>
    </citation>
    <scope>NUCLEOTIDE SEQUENCE [LARGE SCALE GENOMIC DNA]</scope>
    <source>
        <strain evidence="4 5">S00245</strain>
    </source>
</reference>
<keyword evidence="1" id="KW-0472">Membrane</keyword>
<feature type="chain" id="PRO_5031188975" description="Ice-binding protein C-terminal domain-containing protein" evidence="2">
    <location>
        <begin position="26"/>
        <end position="75"/>
    </location>
</feature>
<keyword evidence="1" id="KW-1133">Transmembrane helix</keyword>
<evidence type="ECO:0000313" key="5">
    <source>
        <dbReference type="Proteomes" id="UP000555448"/>
    </source>
</evidence>
<evidence type="ECO:0000256" key="2">
    <source>
        <dbReference type="SAM" id="SignalP"/>
    </source>
</evidence>
<protein>
    <recommendedName>
        <fullName evidence="3">Ice-binding protein C-terminal domain-containing protein</fullName>
    </recommendedName>
</protein>
<sequence length="75" mass="7657">MIRKTLLTASVTFGLALAISSPAQATWYGGCKRNCGGTTSSTSGSTKVPEPGMLGLMGAGLAGLAIARRRKSKQN</sequence>
<gene>
    <name evidence="4" type="ORF">HNO88_000018</name>
</gene>
<proteinExistence type="predicted"/>
<keyword evidence="1" id="KW-0812">Transmembrane</keyword>
<dbReference type="NCBIfam" id="TIGR02595">
    <property type="entry name" value="PEP_CTERM"/>
    <property type="match status" value="1"/>
</dbReference>
<evidence type="ECO:0000259" key="3">
    <source>
        <dbReference type="Pfam" id="PF07589"/>
    </source>
</evidence>
<keyword evidence="5" id="KW-1185">Reference proteome</keyword>
<organism evidence="4 5">
    <name type="scientific">Novosphingobium chloroacetimidivorans</name>
    <dbReference type="NCBI Taxonomy" id="1428314"/>
    <lineage>
        <taxon>Bacteria</taxon>
        <taxon>Pseudomonadati</taxon>
        <taxon>Pseudomonadota</taxon>
        <taxon>Alphaproteobacteria</taxon>
        <taxon>Sphingomonadales</taxon>
        <taxon>Sphingomonadaceae</taxon>
        <taxon>Novosphingobium</taxon>
    </lineage>
</organism>
<dbReference type="Pfam" id="PF07589">
    <property type="entry name" value="PEP-CTERM"/>
    <property type="match status" value="1"/>
</dbReference>